<gene>
    <name evidence="3" type="ORF">DQG23_38965</name>
</gene>
<feature type="chain" id="PRO_5038771212" evidence="2">
    <location>
        <begin position="22"/>
        <end position="548"/>
    </location>
</feature>
<evidence type="ECO:0000313" key="3">
    <source>
        <dbReference type="EMBL" id="RAV09760.1"/>
    </source>
</evidence>
<dbReference type="AlphaFoldDB" id="A0A329LRH2"/>
<comment type="caution">
    <text evidence="3">The sequence shown here is derived from an EMBL/GenBank/DDBJ whole genome shotgun (WGS) entry which is preliminary data.</text>
</comment>
<dbReference type="InterPro" id="IPR050490">
    <property type="entry name" value="Bact_solute-bd_prot1"/>
</dbReference>
<dbReference type="EMBL" id="QMFB01000047">
    <property type="protein sequence ID" value="RAV09760.1"/>
    <property type="molecule type" value="Genomic_DNA"/>
</dbReference>
<organism evidence="3 4">
    <name type="scientific">Paenibacillus contaminans</name>
    <dbReference type="NCBI Taxonomy" id="450362"/>
    <lineage>
        <taxon>Bacteria</taxon>
        <taxon>Bacillati</taxon>
        <taxon>Bacillota</taxon>
        <taxon>Bacilli</taxon>
        <taxon>Bacillales</taxon>
        <taxon>Paenibacillaceae</taxon>
        <taxon>Paenibacillus</taxon>
    </lineage>
</organism>
<evidence type="ECO:0000313" key="4">
    <source>
        <dbReference type="Proteomes" id="UP000250369"/>
    </source>
</evidence>
<dbReference type="Gene3D" id="3.40.190.10">
    <property type="entry name" value="Periplasmic binding protein-like II"/>
    <property type="match status" value="2"/>
</dbReference>
<accession>A0A329LRH2</accession>
<evidence type="ECO:0000256" key="1">
    <source>
        <dbReference type="ARBA" id="ARBA00022729"/>
    </source>
</evidence>
<dbReference type="SUPFAM" id="SSF53850">
    <property type="entry name" value="Periplasmic binding protein-like II"/>
    <property type="match status" value="1"/>
</dbReference>
<dbReference type="PANTHER" id="PTHR43649:SF33">
    <property type="entry name" value="POLYGALACTURONAN_RHAMNOGALACTURONAN-BINDING PROTEIN YTCQ"/>
    <property type="match status" value="1"/>
</dbReference>
<proteinExistence type="predicted"/>
<dbReference type="Proteomes" id="UP000250369">
    <property type="component" value="Unassembled WGS sequence"/>
</dbReference>
<dbReference type="PANTHER" id="PTHR43649">
    <property type="entry name" value="ARABINOSE-BINDING PROTEIN-RELATED"/>
    <property type="match status" value="1"/>
</dbReference>
<name>A0A329LRH2_9BACL</name>
<dbReference type="OrthoDB" id="9787283at2"/>
<feature type="signal peptide" evidence="2">
    <location>
        <begin position="1"/>
        <end position="21"/>
    </location>
</feature>
<dbReference type="RefSeq" id="WP_113036449.1">
    <property type="nucleotide sequence ID" value="NZ_QMFB01000047.1"/>
</dbReference>
<reference evidence="3 4" key="1">
    <citation type="journal article" date="2009" name="Int. J. Syst. Evol. Microbiol.">
        <title>Paenibacillus contaminans sp. nov., isolated from a contaminated laboratory plate.</title>
        <authorList>
            <person name="Chou J.H."/>
            <person name="Lee J.H."/>
            <person name="Lin M.C."/>
            <person name="Chang P.S."/>
            <person name="Arun A.B."/>
            <person name="Young C.C."/>
            <person name="Chen W.M."/>
        </authorList>
    </citation>
    <scope>NUCLEOTIDE SEQUENCE [LARGE SCALE GENOMIC DNA]</scope>
    <source>
        <strain evidence="3 4">CKOBP-6</strain>
    </source>
</reference>
<dbReference type="PROSITE" id="PS51257">
    <property type="entry name" value="PROKAR_LIPOPROTEIN"/>
    <property type="match status" value="1"/>
</dbReference>
<keyword evidence="1 2" id="KW-0732">Signal</keyword>
<dbReference type="CDD" id="cd13580">
    <property type="entry name" value="PBP2_AlgQ_like_1"/>
    <property type="match status" value="1"/>
</dbReference>
<keyword evidence="4" id="KW-1185">Reference proteome</keyword>
<sequence length="548" mass="61175">MKRPIIAALSLNLSASLLLSACGSNTEKQKAGSAPAAEIMQTLPAKYDPPIELTTGSYYFSGIKYPQGDDMNNNVWTRTLESEFGIKVKHVWAVHYNDYEKKMNLTLASGDLPDIFLVTPAQFKQLHESGLIEDLTGIYEKLAPDSVRKVLKEAGDEVMEAAMIDGKLMGIPFTGLAEESVPVLWVRTDWLRSLNLPEPKTMADLQTIIEAFTKQDPDGNGKDDTIGFGIDKDLSAANGFMNAYHAYRGIWVKDASGKLTFGSIQPEMKKALAALQTMYKTGLLDKEFGVKNATQMTQNVTMGKAGVYFGSMNSGIIPLGRSRDKDPNADWQAYPMPSIDGEAVMYQHDLNIYGGFWVVKKGVKHQEAIFTLLQKWLDTFYFNTSDDLFAKLNEAPDNNTLWMYAPIKMYRSEKNVSVYRNIKPLLEGGGGDKSKLTPEERKVYDSIQKYQNGDGRFWGENASFGLNGGGKVVDQIIKNNQFMPNQFITAPLQVMTDKMPQLVKLEAEAFTKIIQGAPIEEFEHFVADWKKTGGDEITKAVNDWYTKK</sequence>
<evidence type="ECO:0000256" key="2">
    <source>
        <dbReference type="SAM" id="SignalP"/>
    </source>
</evidence>
<protein>
    <submittedName>
        <fullName evidence="3">ABC transporter substrate-binding protein</fullName>
    </submittedName>
</protein>